<accession>A0ABS3BTD3</accession>
<keyword evidence="2" id="KW-1185">Reference proteome</keyword>
<dbReference type="Gene3D" id="2.60.40.1930">
    <property type="match status" value="1"/>
</dbReference>
<evidence type="ECO:0000313" key="2">
    <source>
        <dbReference type="Proteomes" id="UP000664698"/>
    </source>
</evidence>
<organism evidence="1 2">
    <name type="scientific">Algoriphagus aestuariicola</name>
    <dbReference type="NCBI Taxonomy" id="1852016"/>
    <lineage>
        <taxon>Bacteria</taxon>
        <taxon>Pseudomonadati</taxon>
        <taxon>Bacteroidota</taxon>
        <taxon>Cytophagia</taxon>
        <taxon>Cytophagales</taxon>
        <taxon>Cyclobacteriaceae</taxon>
        <taxon>Algoriphagus</taxon>
    </lineage>
</organism>
<evidence type="ECO:0000313" key="1">
    <source>
        <dbReference type="EMBL" id="MBN7800939.1"/>
    </source>
</evidence>
<name>A0ABS3BTD3_9BACT</name>
<dbReference type="EMBL" id="JAFKCW010000002">
    <property type="protein sequence ID" value="MBN7800939.1"/>
    <property type="molecule type" value="Genomic_DNA"/>
</dbReference>
<sequence>MRVRFILFVFLICWPLKPLLSAQVDLQSEELENFLVITDRDFYLSGDRIWFAAKLLKNHDSYRYSKLAYIAVLDGSGKPIHEEKMLMTGQDMVYGDVFIPETAQSGVFAIVVYTKWMSNYQDFPIAKKEFLVTNPTATRAEGEPALFWEKIPFANASVSLYHTSSQAEVIEIQDLSGNTLEVLESVAPWQKVLSKVKPSGSYRIIFRNREHRIYPQGWFWDPAEFALISNLTAQKVKVVTHKDWTVLEELEADGGKTQLNKTLYQNLDSFMISVVDDSGRLVWTYQAQLPATSQGQLQVSSKGEVGEGMKLDLTGFPQQYKSGLVMAVREENARVSEFVEILNHPNWESLTSKNTKPNLVAALDDIVENPRLLKDYSPMFDYKVWSVSIADRFKSSAAPARVGFALPTTLIEEEIDRRVYQEHFEIGDEVASLQSPFTPDRVYKLEDYEEFSDLESLIKEIIPQVRLKKTSSGGGKEIFAANTDNQHVKFNKKPLVLIDFYRPASLDELWNIDLTTLDRIELYYHRSTVEATNLGEAVGDGLLVLYTKNNSYFLKNNVPKQRYFLSDVSVPRIQDYSNRMVKVATANPLQYLDPSLTFERGKSRAENLRFDTAGDWVVQTWLFGNSEFEKLQRKIEVEP</sequence>
<dbReference type="RefSeq" id="WP_206568924.1">
    <property type="nucleotide sequence ID" value="NZ_JAFKCW010000002.1"/>
</dbReference>
<reference evidence="1 2" key="1">
    <citation type="submission" date="2021-03" db="EMBL/GenBank/DDBJ databases">
        <title>novel species isolated from a fishpond in China.</title>
        <authorList>
            <person name="Lu H."/>
            <person name="Cai Z."/>
        </authorList>
    </citation>
    <scope>NUCLEOTIDE SEQUENCE [LARGE SCALE GENOMIC DNA]</scope>
    <source>
        <strain evidence="1 2">JCM 31546</strain>
    </source>
</reference>
<gene>
    <name evidence="1" type="ORF">J0A67_08710</name>
</gene>
<comment type="caution">
    <text evidence="1">The sequence shown here is derived from an EMBL/GenBank/DDBJ whole genome shotgun (WGS) entry which is preliminary data.</text>
</comment>
<protein>
    <submittedName>
        <fullName evidence="1">Uncharacterized protein</fullName>
    </submittedName>
</protein>
<proteinExistence type="predicted"/>
<dbReference type="Proteomes" id="UP000664698">
    <property type="component" value="Unassembled WGS sequence"/>
</dbReference>